<organism evidence="6 7">
    <name type="scientific">Cladonia borealis</name>
    <dbReference type="NCBI Taxonomy" id="184061"/>
    <lineage>
        <taxon>Eukaryota</taxon>
        <taxon>Fungi</taxon>
        <taxon>Dikarya</taxon>
        <taxon>Ascomycota</taxon>
        <taxon>Pezizomycotina</taxon>
        <taxon>Lecanoromycetes</taxon>
        <taxon>OSLEUM clade</taxon>
        <taxon>Lecanoromycetidae</taxon>
        <taxon>Lecanorales</taxon>
        <taxon>Lecanorineae</taxon>
        <taxon>Cladoniaceae</taxon>
        <taxon>Cladonia</taxon>
    </lineage>
</organism>
<dbReference type="Gene3D" id="1.25.40.20">
    <property type="entry name" value="Ankyrin repeat-containing domain"/>
    <property type="match status" value="3"/>
</dbReference>
<dbReference type="Gene3D" id="3.40.50.300">
    <property type="entry name" value="P-loop containing nucleotide triphosphate hydrolases"/>
    <property type="match status" value="1"/>
</dbReference>
<feature type="repeat" description="ANK" evidence="3">
    <location>
        <begin position="722"/>
        <end position="746"/>
    </location>
</feature>
<dbReference type="InterPro" id="IPR036770">
    <property type="entry name" value="Ankyrin_rpt-contain_sf"/>
</dbReference>
<evidence type="ECO:0000259" key="4">
    <source>
        <dbReference type="Pfam" id="PF22939"/>
    </source>
</evidence>
<dbReference type="SUPFAM" id="SSF48403">
    <property type="entry name" value="Ankyrin repeat"/>
    <property type="match status" value="1"/>
</dbReference>
<feature type="repeat" description="ANK" evidence="3">
    <location>
        <begin position="963"/>
        <end position="989"/>
    </location>
</feature>
<accession>A0AA39QSL9</accession>
<dbReference type="EMBL" id="JAFEKC020000026">
    <property type="protein sequence ID" value="KAK0506963.1"/>
    <property type="molecule type" value="Genomic_DNA"/>
</dbReference>
<dbReference type="SMART" id="SM00248">
    <property type="entry name" value="ANK"/>
    <property type="match status" value="10"/>
</dbReference>
<keyword evidence="2 3" id="KW-0040">ANK repeat</keyword>
<dbReference type="PANTHER" id="PTHR24166:SF48">
    <property type="entry name" value="PROTEIN VAPYRIN"/>
    <property type="match status" value="1"/>
</dbReference>
<dbReference type="AlphaFoldDB" id="A0AA39QSL9"/>
<feature type="repeat" description="ANK" evidence="3">
    <location>
        <begin position="860"/>
        <end position="884"/>
    </location>
</feature>
<dbReference type="InterPro" id="IPR054471">
    <property type="entry name" value="GPIID_WHD"/>
</dbReference>
<evidence type="ECO:0000259" key="5">
    <source>
        <dbReference type="Pfam" id="PF24883"/>
    </source>
</evidence>
<dbReference type="InterPro" id="IPR027417">
    <property type="entry name" value="P-loop_NTPase"/>
</dbReference>
<evidence type="ECO:0000313" key="7">
    <source>
        <dbReference type="Proteomes" id="UP001166286"/>
    </source>
</evidence>
<gene>
    <name evidence="6" type="ORF">JMJ35_010663</name>
</gene>
<feature type="repeat" description="ANK" evidence="3">
    <location>
        <begin position="757"/>
        <end position="781"/>
    </location>
</feature>
<evidence type="ECO:0000256" key="2">
    <source>
        <dbReference type="ARBA" id="ARBA00023043"/>
    </source>
</evidence>
<dbReference type="PANTHER" id="PTHR24166">
    <property type="entry name" value="ROLLING PEBBLES, ISOFORM B"/>
    <property type="match status" value="1"/>
</dbReference>
<proteinExistence type="predicted"/>
<dbReference type="Proteomes" id="UP001166286">
    <property type="component" value="Unassembled WGS sequence"/>
</dbReference>
<feature type="repeat" description="ANK" evidence="3">
    <location>
        <begin position="895"/>
        <end position="927"/>
    </location>
</feature>
<feature type="repeat" description="ANK" evidence="3">
    <location>
        <begin position="687"/>
        <end position="711"/>
    </location>
</feature>
<protein>
    <recommendedName>
        <fullName evidence="8">Ankyrin repeat protein</fullName>
    </recommendedName>
</protein>
<dbReference type="PROSITE" id="PS50088">
    <property type="entry name" value="ANK_REPEAT"/>
    <property type="match status" value="9"/>
</dbReference>
<keyword evidence="1" id="KW-0677">Repeat</keyword>
<reference evidence="6" key="1">
    <citation type="submission" date="2023-03" db="EMBL/GenBank/DDBJ databases">
        <title>Complete genome of Cladonia borealis.</title>
        <authorList>
            <person name="Park H."/>
        </authorList>
    </citation>
    <scope>NUCLEOTIDE SEQUENCE</scope>
    <source>
        <strain evidence="6">ANT050790</strain>
    </source>
</reference>
<feature type="domain" description="GPI inositol-deacylase winged helix" evidence="4">
    <location>
        <begin position="472"/>
        <end position="553"/>
    </location>
</feature>
<dbReference type="PRINTS" id="PR01415">
    <property type="entry name" value="ANKYRIN"/>
</dbReference>
<dbReference type="Pfam" id="PF00023">
    <property type="entry name" value="Ank"/>
    <property type="match status" value="1"/>
</dbReference>
<comment type="caution">
    <text evidence="6">The sequence shown here is derived from an EMBL/GenBank/DDBJ whole genome shotgun (WGS) entry which is preliminary data.</text>
</comment>
<dbReference type="PROSITE" id="PS50297">
    <property type="entry name" value="ANK_REP_REGION"/>
    <property type="match status" value="9"/>
</dbReference>
<dbReference type="SUPFAM" id="SSF52540">
    <property type="entry name" value="P-loop containing nucleoside triphosphate hydrolases"/>
    <property type="match status" value="1"/>
</dbReference>
<name>A0AA39QSL9_9LECA</name>
<dbReference type="InterPro" id="IPR002110">
    <property type="entry name" value="Ankyrin_rpt"/>
</dbReference>
<dbReference type="InterPro" id="IPR056884">
    <property type="entry name" value="NPHP3-like_N"/>
</dbReference>
<evidence type="ECO:0008006" key="8">
    <source>
        <dbReference type="Google" id="ProtNLM"/>
    </source>
</evidence>
<evidence type="ECO:0000256" key="3">
    <source>
        <dbReference type="PROSITE-ProRule" id="PRU00023"/>
    </source>
</evidence>
<feature type="repeat" description="ANK" evidence="3">
    <location>
        <begin position="825"/>
        <end position="849"/>
    </location>
</feature>
<dbReference type="Pfam" id="PF22939">
    <property type="entry name" value="WHD_GPIID"/>
    <property type="match status" value="1"/>
</dbReference>
<dbReference type="Pfam" id="PF13637">
    <property type="entry name" value="Ank_4"/>
    <property type="match status" value="2"/>
</dbReference>
<feature type="repeat" description="ANK" evidence="3">
    <location>
        <begin position="791"/>
        <end position="815"/>
    </location>
</feature>
<feature type="repeat" description="ANK" evidence="3">
    <location>
        <begin position="928"/>
        <end position="952"/>
    </location>
</feature>
<dbReference type="Pfam" id="PF12796">
    <property type="entry name" value="Ank_2"/>
    <property type="match status" value="2"/>
</dbReference>
<sequence>MAEALGVAGSVVGIVSLGIQLTQGLLKYYGSWKDQDNVVEDMCMALDNLSGLLMVLEKALQPPATFDKSVKDGVEKNINAIYGTMRKLEDELRKVRDAESPKVGVRSAMRRHVRRAFYPFREETLSKIQRGVAEAHLNLDLALQVLQIRNVSEIRHDVHKLVRWQEDNETRDILGWLSSKNFWLQQADLSNHRQPGTGQWILQKSDFLEWAEGKNNTIWCLGGPGVGKTVLASAVVEFLEKDLPVRGVALAFVYCNHKEKLSQTIEYFVGAIVRQLVERKAIIPDYIRTLYGNHRGKGTNPALAEYLELLRLLAKECSEVYIVIDALDECVEKGGQPIWSDLIIKLQASMINLNLLYTSRDMDIRDTAGIFRHSTVIHIRATETDIRTYAKEQLQSKNVLLQFCQQDPTLQEDILQAVVLNAEGMFLAARLHLESLTSKTNRRAVKKALHELPTTLYGNYDDAMERIKQQPTETLALRVLLWIVYAARPLRLEELQHAIAVDELEPDDRSIPEEILTLPSILINACAGMIKIDEASNVIGLVHKTTQEYFDQNGPKLFPHAHSDIGTRCLKYLSLEVFSEGACSTKELYERRLSENVLLRYAAQNLGYHMHDMVGDTLNSLKLEFFLDENKLSCATQVLFGGTQAFFINNFPESFSGIHFAAYFGLKNILRLLLVNPKVDPDPKDSYGRTPLSWAAAHGHEAVVKLLLETGKVDVDSKYGRFNQTPLSQAAKNGHEAVVKLLLKTGKVDVDLRYGRYNQTPLSQAAKNGHESVVKLLLETGKVDVNSRGRCNRTPLLWAAANGHEAIVKLLLETGKVDVNSKDWYNQTPLSLVARNGHEAVVKLLLETGRVDVDSKCGRNKQTPLSLAAENGHEAVVKLLLDTGKVDVNSKHGPYNQTPLSRAADNGHEAVVKLLLETSMDINSKDGFNQKPLSLAVKNGHEAVVKLLLETGRVDMNSKRGENNQTPLSLASKKGHEAVVTLLREKGAK</sequence>
<evidence type="ECO:0000313" key="6">
    <source>
        <dbReference type="EMBL" id="KAK0506963.1"/>
    </source>
</evidence>
<feature type="domain" description="Nephrocystin 3-like N-terminal" evidence="5">
    <location>
        <begin position="196"/>
        <end position="360"/>
    </location>
</feature>
<dbReference type="Pfam" id="PF24883">
    <property type="entry name" value="NPHP3_N"/>
    <property type="match status" value="1"/>
</dbReference>
<dbReference type="InterPro" id="IPR050889">
    <property type="entry name" value="Dendritic_Spine_Reg/Scaffold"/>
</dbReference>
<evidence type="ECO:0000256" key="1">
    <source>
        <dbReference type="ARBA" id="ARBA00022737"/>
    </source>
</evidence>
<keyword evidence="7" id="KW-1185">Reference proteome</keyword>